<dbReference type="AlphaFoldDB" id="A0AAN5BYX3"/>
<evidence type="ECO:0000313" key="2">
    <source>
        <dbReference type="Proteomes" id="UP001328107"/>
    </source>
</evidence>
<protein>
    <submittedName>
        <fullName evidence="1">Uncharacterized protein</fullName>
    </submittedName>
</protein>
<name>A0AAN5BYX3_9BILA</name>
<gene>
    <name evidence="1" type="ORF">PMAYCL1PPCAC_00588</name>
</gene>
<dbReference type="Proteomes" id="UP001328107">
    <property type="component" value="Unassembled WGS sequence"/>
</dbReference>
<keyword evidence="2" id="KW-1185">Reference proteome</keyword>
<comment type="caution">
    <text evidence="1">The sequence shown here is derived from an EMBL/GenBank/DDBJ whole genome shotgun (WGS) entry which is preliminary data.</text>
</comment>
<accession>A0AAN5BYX3</accession>
<reference evidence="2" key="1">
    <citation type="submission" date="2022-10" db="EMBL/GenBank/DDBJ databases">
        <title>Genome assembly of Pristionchus species.</title>
        <authorList>
            <person name="Yoshida K."/>
            <person name="Sommer R.J."/>
        </authorList>
    </citation>
    <scope>NUCLEOTIDE SEQUENCE [LARGE SCALE GENOMIC DNA]</scope>
    <source>
        <strain evidence="2">RS5460</strain>
    </source>
</reference>
<evidence type="ECO:0000313" key="1">
    <source>
        <dbReference type="EMBL" id="GMR30393.1"/>
    </source>
</evidence>
<sequence length="479" mass="55109">MDMTDPPFIHQERKPPVSVHPVRKMFYDFAKAAKVKRVQCKKTYSELGVRGKRYRLHAAKVLGNLIIEMLAETEDEQDQLRAAIKAATVGRPPTIEDSKLIHDLLTTAAENFRSARNAQERVQLLSLYARGIPYRLMAEYVEGLSERIWNVAKKRAIDSASYTPPNNSKERYDPVKLNFFVSFITSPFILVDLPWGSRRTKDSHGENVELPNMIMRTGTYETIRLYEKYMRDSGRSDLILSNSTTYRIMSRLPAMKSHAKSCIDYFEASASSAILDIERMLSELETMNFLDHGEVNGFKTSFRQIMEYLTGNFKLHAKLQSYYSDHCLTWGLSDTSNTFLIAPHSHSHQKRCADCKGMDEIIEKVSKTLVEIKDEATGAKKQKLAEFIVEYGYNVKKLYELKAHHARSVYTSLERKRIIGSLEENQCFLTADFVQKWLPAFFKESQKMWFGKNGKSWHITQSMQLHWQASTTLTHSPPG</sequence>
<proteinExistence type="predicted"/>
<dbReference type="EMBL" id="BTRK01000001">
    <property type="protein sequence ID" value="GMR30393.1"/>
    <property type="molecule type" value="Genomic_DNA"/>
</dbReference>
<organism evidence="1 2">
    <name type="scientific">Pristionchus mayeri</name>
    <dbReference type="NCBI Taxonomy" id="1317129"/>
    <lineage>
        <taxon>Eukaryota</taxon>
        <taxon>Metazoa</taxon>
        <taxon>Ecdysozoa</taxon>
        <taxon>Nematoda</taxon>
        <taxon>Chromadorea</taxon>
        <taxon>Rhabditida</taxon>
        <taxon>Rhabditina</taxon>
        <taxon>Diplogasteromorpha</taxon>
        <taxon>Diplogasteroidea</taxon>
        <taxon>Neodiplogasteridae</taxon>
        <taxon>Pristionchus</taxon>
    </lineage>
</organism>